<dbReference type="PANTHER" id="PTHR34698">
    <property type="entry name" value="5-OXOPROLINASE SUBUNIT B"/>
    <property type="match status" value="1"/>
</dbReference>
<feature type="domain" description="Carboxyltransferase" evidence="4">
    <location>
        <begin position="7"/>
        <end position="208"/>
    </location>
</feature>
<dbReference type="Proteomes" id="UP000250123">
    <property type="component" value="Chromosome SHEWBE"/>
</dbReference>
<dbReference type="RefSeq" id="WP_112351396.1">
    <property type="nucleotide sequence ID" value="NZ_LS483452.1"/>
</dbReference>
<dbReference type="OrthoDB" id="9778567at2"/>
<reference evidence="6" key="1">
    <citation type="submission" date="2018-06" db="EMBL/GenBank/DDBJ databases">
        <authorList>
            <person name="Cea G.-C."/>
            <person name="William W."/>
        </authorList>
    </citation>
    <scope>NUCLEOTIDE SEQUENCE [LARGE SCALE GENOMIC DNA]</scope>
    <source>
        <strain evidence="6">DB21MT-2</strain>
    </source>
</reference>
<dbReference type="Gene3D" id="2.40.100.10">
    <property type="entry name" value="Cyclophilin-like"/>
    <property type="match status" value="1"/>
</dbReference>
<evidence type="ECO:0000256" key="2">
    <source>
        <dbReference type="ARBA" id="ARBA00022801"/>
    </source>
</evidence>
<evidence type="ECO:0000313" key="5">
    <source>
        <dbReference type="EMBL" id="SQH74567.1"/>
    </source>
</evidence>
<sequence>MSDDLRPKLFRLGEKALVLDCAGLSGSSSKLEIQRQIWHIADICRTCGDFDDVVPGNNNLTLFFKDSKKIPFWSNQINTLWSNKRLQDKPGKLIQIPVQYGGEYGPDLNAVAEYHKLTVQEVIAIHTSTQYNVLFLGFQPGFPYLDGLDKRLFTPRLATPRLSIPAGSVGIGGEQTGIYPAQSPGGWQLIGRSSLALFDATSEHGALLAPGDRVQFVSVLSISEQPISEQPISVQVISDLSSPKHTISKPAKASHKESSR</sequence>
<proteinExistence type="predicted"/>
<dbReference type="GO" id="GO:0005524">
    <property type="term" value="F:ATP binding"/>
    <property type="evidence" value="ECO:0007669"/>
    <property type="project" value="UniProtKB-KW"/>
</dbReference>
<dbReference type="KEGG" id="sbk:SHEWBE_0582"/>
<dbReference type="InterPro" id="IPR029000">
    <property type="entry name" value="Cyclophilin-like_dom_sf"/>
</dbReference>
<accession>A0A330M4E2</accession>
<keyword evidence="2 5" id="KW-0378">Hydrolase</keyword>
<dbReference type="NCBIfam" id="TIGR00370">
    <property type="entry name" value="5-oxoprolinase subunit PxpB"/>
    <property type="match status" value="1"/>
</dbReference>
<dbReference type="AlphaFoldDB" id="A0A330M4E2"/>
<dbReference type="PANTHER" id="PTHR34698:SF2">
    <property type="entry name" value="5-OXOPROLINASE SUBUNIT B"/>
    <property type="match status" value="1"/>
</dbReference>
<keyword evidence="3" id="KW-0067">ATP-binding</keyword>
<keyword evidence="1" id="KW-0547">Nucleotide-binding</keyword>
<gene>
    <name evidence="5" type="primary">ybgJ</name>
    <name evidence="5" type="ORF">SHEWBE_0582</name>
</gene>
<name>A0A330M4E2_9GAMM</name>
<protein>
    <submittedName>
        <fullName evidence="5">Putative hydrolase subunit</fullName>
    </submittedName>
</protein>
<dbReference type="Pfam" id="PF02682">
    <property type="entry name" value="CT_C_D"/>
    <property type="match status" value="1"/>
</dbReference>
<dbReference type="InterPro" id="IPR010016">
    <property type="entry name" value="PxpB"/>
</dbReference>
<dbReference type="InterPro" id="IPR003833">
    <property type="entry name" value="CT_C_D"/>
</dbReference>
<evidence type="ECO:0000259" key="4">
    <source>
        <dbReference type="SMART" id="SM00796"/>
    </source>
</evidence>
<organism evidence="5 6">
    <name type="scientific">Shewanella benthica</name>
    <dbReference type="NCBI Taxonomy" id="43661"/>
    <lineage>
        <taxon>Bacteria</taxon>
        <taxon>Pseudomonadati</taxon>
        <taxon>Pseudomonadota</taxon>
        <taxon>Gammaproteobacteria</taxon>
        <taxon>Alteromonadales</taxon>
        <taxon>Shewanellaceae</taxon>
        <taxon>Shewanella</taxon>
    </lineage>
</organism>
<dbReference type="SMART" id="SM00796">
    <property type="entry name" value="AHS1"/>
    <property type="match status" value="1"/>
</dbReference>
<dbReference type="SUPFAM" id="SSF50891">
    <property type="entry name" value="Cyclophilin-like"/>
    <property type="match status" value="1"/>
</dbReference>
<evidence type="ECO:0000256" key="1">
    <source>
        <dbReference type="ARBA" id="ARBA00022741"/>
    </source>
</evidence>
<dbReference type="EMBL" id="LS483452">
    <property type="protein sequence ID" value="SQH74567.1"/>
    <property type="molecule type" value="Genomic_DNA"/>
</dbReference>
<evidence type="ECO:0000313" key="6">
    <source>
        <dbReference type="Proteomes" id="UP000250123"/>
    </source>
</evidence>
<evidence type="ECO:0000256" key="3">
    <source>
        <dbReference type="ARBA" id="ARBA00022840"/>
    </source>
</evidence>
<dbReference type="GO" id="GO:0016787">
    <property type="term" value="F:hydrolase activity"/>
    <property type="evidence" value="ECO:0007669"/>
    <property type="project" value="UniProtKB-KW"/>
</dbReference>